<dbReference type="SUPFAM" id="SSF50998">
    <property type="entry name" value="Quinoprotein alcohol dehydrogenase-like"/>
    <property type="match status" value="1"/>
</dbReference>
<evidence type="ECO:0000313" key="4">
    <source>
        <dbReference type="Proteomes" id="UP000319927"/>
    </source>
</evidence>
<dbReference type="Gene3D" id="2.130.10.10">
    <property type="entry name" value="YVTN repeat-like/Quinoprotein amine dehydrogenase"/>
    <property type="match status" value="1"/>
</dbReference>
<comment type="caution">
    <text evidence="3">The sequence shown here is derived from an EMBL/GenBank/DDBJ whole genome shotgun (WGS) entry which is preliminary data.</text>
</comment>
<feature type="region of interest" description="Disordered" evidence="1">
    <location>
        <begin position="1"/>
        <end position="23"/>
    </location>
</feature>
<dbReference type="EMBL" id="VIXA01000004">
    <property type="protein sequence ID" value="TWG11827.1"/>
    <property type="molecule type" value="Genomic_DNA"/>
</dbReference>
<accession>A0A561VJS1</accession>
<proteinExistence type="predicted"/>
<keyword evidence="4" id="KW-1185">Reference proteome</keyword>
<feature type="compositionally biased region" description="Basic and acidic residues" evidence="1">
    <location>
        <begin position="8"/>
        <end position="17"/>
    </location>
</feature>
<dbReference type="OrthoDB" id="3343890at2"/>
<dbReference type="InterPro" id="IPR002372">
    <property type="entry name" value="PQQ_rpt_dom"/>
</dbReference>
<dbReference type="RefSeq" id="WP_154942878.1">
    <property type="nucleotide sequence ID" value="NZ_VIXA01000004.1"/>
</dbReference>
<sequence>MTVIDLGEVGHDVEPVRPPRPPRPVGRPVRLALVALLALLGLAAAAPGSPPPVRVAVPAGPDPGQLVGDDLFVRSVPTAALMGRELTAVGLEDGRIRWRSPVPAGHHLVVLTEVGGDVAVTSDPGGEPVSAVLDHTDGRVRWRQPGVAVPTGDGGLLLEDAEPDRVAVRGVDVASGSPRWSAAIGPGAIGYRYDDRGITQIVLVAHDGRVEVRDRITGQLRRTFRIPPARGPMRETVQVVGDALLTDAGSGQVAAYHLDTGDLRWRRPLDPAAPFVQACGDAVCLGQRSGVRVLDLTTGRLRWADDRWSPLWLVDDRLLAVNSGGGPETFALLDPATGRVRSELGPWQIVGADTSGGRLVGRPLLVTRAVSGGRQLLGELDVGTGEVRPRDVLPGGWEFCTHRGRTVVCWRANGEQGVWRLGG</sequence>
<dbReference type="Pfam" id="PF13360">
    <property type="entry name" value="PQQ_2"/>
    <property type="match status" value="1"/>
</dbReference>
<feature type="domain" description="Pyrrolo-quinoline quinone repeat" evidence="2">
    <location>
        <begin position="85"/>
        <end position="222"/>
    </location>
</feature>
<evidence type="ECO:0000259" key="2">
    <source>
        <dbReference type="Pfam" id="PF13360"/>
    </source>
</evidence>
<protein>
    <submittedName>
        <fullName evidence="3">Outer membrane protein assembly factor BamB</fullName>
    </submittedName>
</protein>
<dbReference type="PANTHER" id="PTHR34512">
    <property type="entry name" value="CELL SURFACE PROTEIN"/>
    <property type="match status" value="1"/>
</dbReference>
<name>A0A561VJS1_9ACTN</name>
<dbReference type="Proteomes" id="UP000319927">
    <property type="component" value="Unassembled WGS sequence"/>
</dbReference>
<reference evidence="3 4" key="1">
    <citation type="submission" date="2019-06" db="EMBL/GenBank/DDBJ databases">
        <title>Sequencing the genomes of 1000 actinobacteria strains.</title>
        <authorList>
            <person name="Klenk H.-P."/>
        </authorList>
    </citation>
    <scope>NUCLEOTIDE SEQUENCE [LARGE SCALE GENOMIC DNA]</scope>
    <source>
        <strain evidence="3 4">DSM 102131</strain>
    </source>
</reference>
<dbReference type="PANTHER" id="PTHR34512:SF30">
    <property type="entry name" value="OUTER MEMBRANE PROTEIN ASSEMBLY FACTOR BAMB"/>
    <property type="match status" value="1"/>
</dbReference>
<dbReference type="InterPro" id="IPR015943">
    <property type="entry name" value="WD40/YVTN_repeat-like_dom_sf"/>
</dbReference>
<evidence type="ECO:0000313" key="3">
    <source>
        <dbReference type="EMBL" id="TWG11827.1"/>
    </source>
</evidence>
<evidence type="ECO:0000256" key="1">
    <source>
        <dbReference type="SAM" id="MobiDB-lite"/>
    </source>
</evidence>
<dbReference type="AlphaFoldDB" id="A0A561VJS1"/>
<gene>
    <name evidence="3" type="ORF">FHX75_14152</name>
</gene>
<organism evidence="3 4">
    <name type="scientific">Micromonospora palomenae</name>
    <dbReference type="NCBI Taxonomy" id="1461247"/>
    <lineage>
        <taxon>Bacteria</taxon>
        <taxon>Bacillati</taxon>
        <taxon>Actinomycetota</taxon>
        <taxon>Actinomycetes</taxon>
        <taxon>Micromonosporales</taxon>
        <taxon>Micromonosporaceae</taxon>
        <taxon>Micromonospora</taxon>
    </lineage>
</organism>
<dbReference type="InterPro" id="IPR011047">
    <property type="entry name" value="Quinoprotein_ADH-like_sf"/>
</dbReference>